<dbReference type="PANTHER" id="PTHR30349">
    <property type="entry name" value="PHAGE INTEGRASE-RELATED"/>
    <property type="match status" value="1"/>
</dbReference>
<dbReference type="CDD" id="cd01188">
    <property type="entry name" value="INT_RitA_C_like"/>
    <property type="match status" value="1"/>
</dbReference>
<sequence length="410" mass="46224">MSKSDCELIAELKAVLISQQYSPVVVGNYCAYARGFLDHLARRNILVTDVTEAQVERYLRDAVALFRQRRGRRPGPRWHQIPCAGIHALLRLVQGQWPPAPKATCAADALRFTISNEYETWLHEERGFARPSIDAFLWEARHFLAWQLERCGVEGLMDLSIGDVDRYMDLRAPKLTRCSLKAVAERLRSLLRYLHITGRVTTDLSGHVIAPTLYAYEGVPSVLDRGQIAAVLESAKKDKTPAGLRDHAILQLLAAYGLRSGEIRHLRIEDIDWRTEAIHVRHYKTRATTFLPLLEPVGEAVLAYLRSGRPVTDAREIFIRTRAPYRKLDKLYSVVRRRLRDAGVQPPGKCGPHIFRHARAVEMLRAAVPQKVIGDLLGHRSTGSTAPYLKLATEDLRTVALDVPGMEVLA</sequence>
<protein>
    <submittedName>
        <fullName evidence="5">Integrase</fullName>
    </submittedName>
</protein>
<evidence type="ECO:0000256" key="1">
    <source>
        <dbReference type="ARBA" id="ARBA00022908"/>
    </source>
</evidence>
<dbReference type="InterPro" id="IPR011010">
    <property type="entry name" value="DNA_brk_join_enz"/>
</dbReference>
<dbReference type="GO" id="GO:0003677">
    <property type="term" value="F:DNA binding"/>
    <property type="evidence" value="ECO:0007669"/>
    <property type="project" value="UniProtKB-KW"/>
</dbReference>
<comment type="caution">
    <text evidence="5">The sequence shown here is derived from an EMBL/GenBank/DDBJ whole genome shotgun (WGS) entry which is preliminary data.</text>
</comment>
<dbReference type="OrthoDB" id="67979at2"/>
<accession>A0A2W7CXP7</accession>
<organism evidence="5 6">
    <name type="scientific">Mesorhizobium kowhaii</name>
    <dbReference type="NCBI Taxonomy" id="1300272"/>
    <lineage>
        <taxon>Bacteria</taxon>
        <taxon>Pseudomonadati</taxon>
        <taxon>Pseudomonadota</taxon>
        <taxon>Alphaproteobacteria</taxon>
        <taxon>Hyphomicrobiales</taxon>
        <taxon>Phyllobacteriaceae</taxon>
        <taxon>Mesorhizobium</taxon>
    </lineage>
</organism>
<dbReference type="Pfam" id="PF00589">
    <property type="entry name" value="Phage_integrase"/>
    <property type="match status" value="1"/>
</dbReference>
<dbReference type="AlphaFoldDB" id="A0A2W7CXP7"/>
<dbReference type="GO" id="GO:0006310">
    <property type="term" value="P:DNA recombination"/>
    <property type="evidence" value="ECO:0007669"/>
    <property type="project" value="UniProtKB-KW"/>
</dbReference>
<name>A0A2W7CXP7_9HYPH</name>
<dbReference type="Proteomes" id="UP000248616">
    <property type="component" value="Unassembled WGS sequence"/>
</dbReference>
<keyword evidence="1" id="KW-0229">DNA integration</keyword>
<evidence type="ECO:0000259" key="4">
    <source>
        <dbReference type="PROSITE" id="PS51898"/>
    </source>
</evidence>
<evidence type="ECO:0000313" key="5">
    <source>
        <dbReference type="EMBL" id="PZV38569.1"/>
    </source>
</evidence>
<dbReference type="InterPro" id="IPR002104">
    <property type="entry name" value="Integrase_catalytic"/>
</dbReference>
<dbReference type="PANTHER" id="PTHR30349:SF90">
    <property type="entry name" value="TYROSINE RECOMBINASE XERD"/>
    <property type="match status" value="1"/>
</dbReference>
<dbReference type="Gene3D" id="1.10.150.130">
    <property type="match status" value="1"/>
</dbReference>
<dbReference type="InterPro" id="IPR010998">
    <property type="entry name" value="Integrase_recombinase_N"/>
</dbReference>
<evidence type="ECO:0000313" key="6">
    <source>
        <dbReference type="Proteomes" id="UP000248616"/>
    </source>
</evidence>
<dbReference type="SUPFAM" id="SSF56349">
    <property type="entry name" value="DNA breaking-rejoining enzymes"/>
    <property type="match status" value="1"/>
</dbReference>
<dbReference type="RefSeq" id="WP_111544179.1">
    <property type="nucleotide sequence ID" value="NZ_MZXV01000022.1"/>
</dbReference>
<dbReference type="Gene3D" id="1.10.443.10">
    <property type="entry name" value="Intergrase catalytic core"/>
    <property type="match status" value="1"/>
</dbReference>
<feature type="domain" description="Tyr recombinase" evidence="4">
    <location>
        <begin position="218"/>
        <end position="401"/>
    </location>
</feature>
<dbReference type="PROSITE" id="PS51898">
    <property type="entry name" value="TYR_RECOMBINASE"/>
    <property type="match status" value="1"/>
</dbReference>
<keyword evidence="6" id="KW-1185">Reference proteome</keyword>
<keyword evidence="2" id="KW-0238">DNA-binding</keyword>
<proteinExistence type="predicted"/>
<dbReference type="InterPro" id="IPR013762">
    <property type="entry name" value="Integrase-like_cat_sf"/>
</dbReference>
<evidence type="ECO:0000256" key="3">
    <source>
        <dbReference type="ARBA" id="ARBA00023172"/>
    </source>
</evidence>
<gene>
    <name evidence="5" type="ORF">B5V02_10510</name>
</gene>
<keyword evidence="3" id="KW-0233">DNA recombination</keyword>
<dbReference type="EMBL" id="MZXV01000022">
    <property type="protein sequence ID" value="PZV38569.1"/>
    <property type="molecule type" value="Genomic_DNA"/>
</dbReference>
<evidence type="ECO:0000256" key="2">
    <source>
        <dbReference type="ARBA" id="ARBA00023125"/>
    </source>
</evidence>
<dbReference type="GO" id="GO:0015074">
    <property type="term" value="P:DNA integration"/>
    <property type="evidence" value="ECO:0007669"/>
    <property type="project" value="UniProtKB-KW"/>
</dbReference>
<reference evidence="6" key="1">
    <citation type="submission" date="2017-03" db="EMBL/GenBank/DDBJ databases">
        <authorList>
            <person name="Safronova V.I."/>
            <person name="Sazanova A.L."/>
            <person name="Chirak E.R."/>
        </authorList>
    </citation>
    <scope>NUCLEOTIDE SEQUENCE [LARGE SCALE GENOMIC DNA]</scope>
    <source>
        <strain evidence="6">Ach-343</strain>
    </source>
</reference>
<dbReference type="InterPro" id="IPR050090">
    <property type="entry name" value="Tyrosine_recombinase_XerCD"/>
</dbReference>